<evidence type="ECO:0000313" key="1">
    <source>
        <dbReference type="EMBL" id="PUU80844.1"/>
    </source>
</evidence>
<dbReference type="AlphaFoldDB" id="A0A2T6ZZE4"/>
<keyword evidence="2" id="KW-1185">Reference proteome</keyword>
<name>A0A2T6ZZE4_TUBBO</name>
<gene>
    <name evidence="1" type="ORF">B9Z19DRAFT_1122899</name>
</gene>
<sequence>MSNERHRLVVGGMFPFRFGSRYSSRWIKVDFGTTYSGLAYIHTTEPDYKNIEVIDSWPGRGNTNHAKVPTEISYSDKGATWGYDIPRTGSTTVSSAFPTVQSVRLRGRTGRTTARSPSFSGC</sequence>
<dbReference type="Proteomes" id="UP000244722">
    <property type="component" value="Unassembled WGS sequence"/>
</dbReference>
<comment type="caution">
    <text evidence="1">The sequence shown here is derived from an EMBL/GenBank/DDBJ whole genome shotgun (WGS) entry which is preliminary data.</text>
</comment>
<organism evidence="1 2">
    <name type="scientific">Tuber borchii</name>
    <name type="common">White truffle</name>
    <dbReference type="NCBI Taxonomy" id="42251"/>
    <lineage>
        <taxon>Eukaryota</taxon>
        <taxon>Fungi</taxon>
        <taxon>Dikarya</taxon>
        <taxon>Ascomycota</taxon>
        <taxon>Pezizomycotina</taxon>
        <taxon>Pezizomycetes</taxon>
        <taxon>Pezizales</taxon>
        <taxon>Tuberaceae</taxon>
        <taxon>Tuber</taxon>
    </lineage>
</organism>
<dbReference type="Gene3D" id="3.30.420.40">
    <property type="match status" value="1"/>
</dbReference>
<protein>
    <submittedName>
        <fullName evidence="1">Uncharacterized protein</fullName>
    </submittedName>
</protein>
<dbReference type="InterPro" id="IPR043129">
    <property type="entry name" value="ATPase_NBD"/>
</dbReference>
<accession>A0A2T6ZZE4</accession>
<dbReference type="PANTHER" id="PTHR14187">
    <property type="entry name" value="ALPHA KINASE/ELONGATION FACTOR 2 KINASE"/>
    <property type="match status" value="1"/>
</dbReference>
<dbReference type="EMBL" id="NESQ01000055">
    <property type="protein sequence ID" value="PUU80844.1"/>
    <property type="molecule type" value="Genomic_DNA"/>
</dbReference>
<dbReference type="PANTHER" id="PTHR14187:SF82">
    <property type="entry name" value="FAMILY CHAPERONE, PUTATIVE (AFU_ORTHOLOGUE AFUA_7G08575)-RELATED"/>
    <property type="match status" value="1"/>
</dbReference>
<dbReference type="OrthoDB" id="2963168at2759"/>
<dbReference type="STRING" id="42251.A0A2T6ZZE4"/>
<proteinExistence type="predicted"/>
<dbReference type="SUPFAM" id="SSF53067">
    <property type="entry name" value="Actin-like ATPase domain"/>
    <property type="match status" value="1"/>
</dbReference>
<evidence type="ECO:0000313" key="2">
    <source>
        <dbReference type="Proteomes" id="UP000244722"/>
    </source>
</evidence>
<reference evidence="1 2" key="1">
    <citation type="submission" date="2017-04" db="EMBL/GenBank/DDBJ databases">
        <title>Draft genome sequence of Tuber borchii Vittad., a whitish edible truffle.</title>
        <authorList>
            <consortium name="DOE Joint Genome Institute"/>
            <person name="Murat C."/>
            <person name="Kuo A."/>
            <person name="Barry K.W."/>
            <person name="Clum A."/>
            <person name="Dockter R.B."/>
            <person name="Fauchery L."/>
            <person name="Iotti M."/>
            <person name="Kohler A."/>
            <person name="Labutti K."/>
            <person name="Lindquist E.A."/>
            <person name="Lipzen A."/>
            <person name="Ohm R.A."/>
            <person name="Wang M."/>
            <person name="Grigoriev I.V."/>
            <person name="Zambonelli A."/>
            <person name="Martin F.M."/>
        </authorList>
    </citation>
    <scope>NUCLEOTIDE SEQUENCE [LARGE SCALE GENOMIC DNA]</scope>
    <source>
        <strain evidence="1 2">Tbo3840</strain>
    </source>
</reference>